<sequence>MRGPQRSHASAVLSEQLLTAAGAVILGKDQELRLAFACLIARGHLLIEDVPGVGKTTLAHLLARLLGLEYARIQFTSDLLPADIVGVSVYDRATESFRFHPGPVFAQLLLADEINRATPKAQSALLEAMEERQVTVEGETRALPEPFFVIATQNPLFQVGTFPLPESQLDRFLMRIRLGYPAAEQEKALLAGEDRRALIERQQPVLSRAQLLTLQRLVEQTHAAPAIIDYVHAILRATRGSERFLHGLSPRAGLGILRAAKAWALLAHRDYVIPEDVQTVLPACVVHRLVASEQGGRLDEESVVSTILEHIALT</sequence>
<dbReference type="GO" id="GO:0005524">
    <property type="term" value="F:ATP binding"/>
    <property type="evidence" value="ECO:0007669"/>
    <property type="project" value="UniProtKB-KW"/>
</dbReference>
<dbReference type="SMART" id="SM00382">
    <property type="entry name" value="AAA"/>
    <property type="match status" value="1"/>
</dbReference>
<dbReference type="FunFam" id="3.40.50.300:FF:000640">
    <property type="entry name" value="MoxR family ATPase"/>
    <property type="match status" value="1"/>
</dbReference>
<evidence type="ECO:0000256" key="2">
    <source>
        <dbReference type="ARBA" id="ARBA00022840"/>
    </source>
</evidence>
<dbReference type="InterPro" id="IPR050764">
    <property type="entry name" value="CbbQ/NirQ/NorQ/GpvN"/>
</dbReference>
<dbReference type="InterPro" id="IPR011703">
    <property type="entry name" value="ATPase_AAA-3"/>
</dbReference>
<keyword evidence="6" id="KW-1185">Reference proteome</keyword>
<dbReference type="Pfam" id="PF07726">
    <property type="entry name" value="AAA_3"/>
    <property type="match status" value="1"/>
</dbReference>
<feature type="domain" description="AAA+ ATPase" evidence="4">
    <location>
        <begin position="41"/>
        <end position="182"/>
    </location>
</feature>
<dbReference type="AlphaFoldDB" id="A0A9X0WEZ1"/>
<dbReference type="Proteomes" id="UP001138802">
    <property type="component" value="Unassembled WGS sequence"/>
</dbReference>
<name>A0A9X0WEZ1_9GAMM</name>
<dbReference type="GO" id="GO:0016887">
    <property type="term" value="F:ATP hydrolysis activity"/>
    <property type="evidence" value="ECO:0007669"/>
    <property type="project" value="InterPro"/>
</dbReference>
<dbReference type="RefSeq" id="WP_200385893.1">
    <property type="nucleotide sequence ID" value="NZ_NRSD01000001.1"/>
</dbReference>
<evidence type="ECO:0000259" key="4">
    <source>
        <dbReference type="SMART" id="SM00382"/>
    </source>
</evidence>
<comment type="caution">
    <text evidence="5">The sequence shown here is derived from an EMBL/GenBank/DDBJ whole genome shotgun (WGS) entry which is preliminary data.</text>
</comment>
<dbReference type="Gene3D" id="1.10.8.80">
    <property type="entry name" value="Magnesium chelatase subunit I, C-Terminal domain"/>
    <property type="match status" value="1"/>
</dbReference>
<evidence type="ECO:0000313" key="6">
    <source>
        <dbReference type="Proteomes" id="UP001138802"/>
    </source>
</evidence>
<proteinExistence type="inferred from homology"/>
<gene>
    <name evidence="5" type="ORF">CKO25_00145</name>
</gene>
<dbReference type="SUPFAM" id="SSF52540">
    <property type="entry name" value="P-loop containing nucleoside triphosphate hydrolases"/>
    <property type="match status" value="1"/>
</dbReference>
<dbReference type="PIRSF" id="PIRSF002849">
    <property type="entry name" value="AAA_ATPase_chaperone_MoxR_prd"/>
    <property type="match status" value="1"/>
</dbReference>
<evidence type="ECO:0000256" key="3">
    <source>
        <dbReference type="ARBA" id="ARBA00061607"/>
    </source>
</evidence>
<dbReference type="EMBL" id="NRSD01000001">
    <property type="protein sequence ID" value="MBK1643089.1"/>
    <property type="molecule type" value="Genomic_DNA"/>
</dbReference>
<accession>A0A9X0WEZ1</accession>
<evidence type="ECO:0000313" key="5">
    <source>
        <dbReference type="EMBL" id="MBK1643089.1"/>
    </source>
</evidence>
<evidence type="ECO:0000256" key="1">
    <source>
        <dbReference type="ARBA" id="ARBA00022741"/>
    </source>
</evidence>
<organism evidence="5 6">
    <name type="scientific">Thiocapsa imhoffii</name>
    <dbReference type="NCBI Taxonomy" id="382777"/>
    <lineage>
        <taxon>Bacteria</taxon>
        <taxon>Pseudomonadati</taxon>
        <taxon>Pseudomonadota</taxon>
        <taxon>Gammaproteobacteria</taxon>
        <taxon>Chromatiales</taxon>
        <taxon>Chromatiaceae</taxon>
        <taxon>Thiocapsa</taxon>
    </lineage>
</organism>
<dbReference type="PANTHER" id="PTHR42759">
    <property type="entry name" value="MOXR FAMILY PROTEIN"/>
    <property type="match status" value="1"/>
</dbReference>
<protein>
    <submittedName>
        <fullName evidence="5">AAA family ATPase</fullName>
    </submittedName>
</protein>
<reference evidence="5 6" key="1">
    <citation type="journal article" date="2020" name="Microorganisms">
        <title>Osmotic Adaptation and Compatible Solute Biosynthesis of Phototrophic Bacteria as Revealed from Genome Analyses.</title>
        <authorList>
            <person name="Imhoff J.F."/>
            <person name="Rahn T."/>
            <person name="Kunzel S."/>
            <person name="Keller A."/>
            <person name="Neulinger S.C."/>
        </authorList>
    </citation>
    <scope>NUCLEOTIDE SEQUENCE [LARGE SCALE GENOMIC DNA]</scope>
    <source>
        <strain evidence="5 6">DSM 21303</strain>
    </source>
</reference>
<dbReference type="Pfam" id="PF17863">
    <property type="entry name" value="AAA_lid_2"/>
    <property type="match status" value="1"/>
</dbReference>
<keyword evidence="1" id="KW-0547">Nucleotide-binding</keyword>
<dbReference type="InterPro" id="IPR041628">
    <property type="entry name" value="ChlI/MoxR_AAA_lid"/>
</dbReference>
<dbReference type="InterPro" id="IPR003593">
    <property type="entry name" value="AAA+_ATPase"/>
</dbReference>
<dbReference type="PANTHER" id="PTHR42759:SF5">
    <property type="entry name" value="METHANOL DEHYDROGENASE REGULATOR"/>
    <property type="match status" value="1"/>
</dbReference>
<dbReference type="CDD" id="cd00009">
    <property type="entry name" value="AAA"/>
    <property type="match status" value="1"/>
</dbReference>
<dbReference type="Gene3D" id="3.40.50.300">
    <property type="entry name" value="P-loop containing nucleotide triphosphate hydrolases"/>
    <property type="match status" value="1"/>
</dbReference>
<comment type="similarity">
    <text evidence="3">Belongs to the MoxR family.</text>
</comment>
<keyword evidence="2" id="KW-0067">ATP-binding</keyword>
<dbReference type="InterPro" id="IPR027417">
    <property type="entry name" value="P-loop_NTPase"/>
</dbReference>